<dbReference type="Pfam" id="PF00109">
    <property type="entry name" value="ketoacyl-synt"/>
    <property type="match status" value="1"/>
</dbReference>
<dbReference type="InterPro" id="IPR001227">
    <property type="entry name" value="Ac_transferase_dom_sf"/>
</dbReference>
<dbReference type="Gene3D" id="3.30.70.3290">
    <property type="match status" value="1"/>
</dbReference>
<feature type="compositionally biased region" description="Low complexity" evidence="10">
    <location>
        <begin position="430"/>
        <end position="444"/>
    </location>
</feature>
<dbReference type="InterPro" id="IPR020843">
    <property type="entry name" value="ER"/>
</dbReference>
<dbReference type="PROSITE" id="PS00606">
    <property type="entry name" value="KS3_1"/>
    <property type="match status" value="1"/>
</dbReference>
<dbReference type="RefSeq" id="WP_120674772.1">
    <property type="nucleotide sequence ID" value="NZ_RBAL01000001.1"/>
</dbReference>
<dbReference type="Gene3D" id="3.40.366.10">
    <property type="entry name" value="Malonyl-Coenzyme A Acyl Carrier Protein, domain 2"/>
    <property type="match status" value="1"/>
</dbReference>
<dbReference type="SMART" id="SM00829">
    <property type="entry name" value="PKS_ER"/>
    <property type="match status" value="1"/>
</dbReference>
<dbReference type="SUPFAM" id="SSF52151">
    <property type="entry name" value="FabD/lysophospholipase-like"/>
    <property type="match status" value="1"/>
</dbReference>
<evidence type="ECO:0000256" key="10">
    <source>
        <dbReference type="SAM" id="MobiDB-lite"/>
    </source>
</evidence>
<evidence type="ECO:0000256" key="6">
    <source>
        <dbReference type="ARBA" id="ARBA00023194"/>
    </source>
</evidence>
<dbReference type="InterPro" id="IPR042104">
    <property type="entry name" value="PKS_dehydratase_sf"/>
</dbReference>
<dbReference type="GO" id="GO:0016491">
    <property type="term" value="F:oxidoreductase activity"/>
    <property type="evidence" value="ECO:0007669"/>
    <property type="project" value="InterPro"/>
</dbReference>
<dbReference type="InterPro" id="IPR057326">
    <property type="entry name" value="KR_dom"/>
</dbReference>
<evidence type="ECO:0000259" key="11">
    <source>
        <dbReference type="PROSITE" id="PS50075"/>
    </source>
</evidence>
<keyword evidence="4" id="KW-0808">Transferase</keyword>
<keyword evidence="2" id="KW-0596">Phosphopantetheine</keyword>
<dbReference type="Pfam" id="PF00107">
    <property type="entry name" value="ADH_zinc_N"/>
    <property type="match status" value="1"/>
</dbReference>
<keyword evidence="5" id="KW-0521">NADP</keyword>
<dbReference type="InterPro" id="IPR014043">
    <property type="entry name" value="Acyl_transferase_dom"/>
</dbReference>
<dbReference type="CDD" id="cd05195">
    <property type="entry name" value="enoyl_red"/>
    <property type="match status" value="1"/>
</dbReference>
<dbReference type="Pfam" id="PF08659">
    <property type="entry name" value="KR"/>
    <property type="match status" value="1"/>
</dbReference>
<dbReference type="OrthoDB" id="9778690at2"/>
<gene>
    <name evidence="14" type="ORF">D7294_02215</name>
</gene>
<dbReference type="InterPro" id="IPR014030">
    <property type="entry name" value="Ketoacyl_synth_N"/>
</dbReference>
<dbReference type="Gene3D" id="3.10.129.110">
    <property type="entry name" value="Polyketide synthase dehydratase"/>
    <property type="match status" value="1"/>
</dbReference>
<dbReference type="PROSITE" id="PS01162">
    <property type="entry name" value="QOR_ZETA_CRYSTAL"/>
    <property type="match status" value="1"/>
</dbReference>
<dbReference type="InterPro" id="IPR002364">
    <property type="entry name" value="Quin_OxRdtase/zeta-crystal_CS"/>
</dbReference>
<keyword evidence="6" id="KW-0045">Antibiotic biosynthesis</keyword>
<feature type="domain" description="PKS/mFAS DH" evidence="13">
    <location>
        <begin position="910"/>
        <end position="1196"/>
    </location>
</feature>
<dbReference type="SMART" id="SM00826">
    <property type="entry name" value="PKS_DH"/>
    <property type="match status" value="1"/>
</dbReference>
<dbReference type="SUPFAM" id="SSF53901">
    <property type="entry name" value="Thiolase-like"/>
    <property type="match status" value="1"/>
</dbReference>
<dbReference type="Gene3D" id="1.10.1200.10">
    <property type="entry name" value="ACP-like"/>
    <property type="match status" value="1"/>
</dbReference>
<dbReference type="SMART" id="SM01294">
    <property type="entry name" value="PKS_PP_betabranch"/>
    <property type="match status" value="1"/>
</dbReference>
<dbReference type="InterPro" id="IPR014031">
    <property type="entry name" value="Ketoacyl_synth_C"/>
</dbReference>
<dbReference type="Gene3D" id="3.40.50.720">
    <property type="entry name" value="NAD(P)-binding Rossmann-like Domain"/>
    <property type="match status" value="3"/>
</dbReference>
<feature type="region of interest" description="Disordered" evidence="10">
    <location>
        <begin position="426"/>
        <end position="471"/>
    </location>
</feature>
<dbReference type="GO" id="GO:0005886">
    <property type="term" value="C:plasma membrane"/>
    <property type="evidence" value="ECO:0007669"/>
    <property type="project" value="TreeGrafter"/>
</dbReference>
<evidence type="ECO:0000256" key="7">
    <source>
        <dbReference type="ARBA" id="ARBA00023268"/>
    </source>
</evidence>
<evidence type="ECO:0000259" key="12">
    <source>
        <dbReference type="PROSITE" id="PS52004"/>
    </source>
</evidence>
<dbReference type="Pfam" id="PF02801">
    <property type="entry name" value="Ketoacyl-synt_C"/>
    <property type="match status" value="1"/>
</dbReference>
<dbReference type="InterPro" id="IPR049552">
    <property type="entry name" value="PKS_DH_N"/>
</dbReference>
<dbReference type="GO" id="GO:0006633">
    <property type="term" value="P:fatty acid biosynthetic process"/>
    <property type="evidence" value="ECO:0007669"/>
    <property type="project" value="InterPro"/>
</dbReference>
<evidence type="ECO:0000259" key="13">
    <source>
        <dbReference type="PROSITE" id="PS52019"/>
    </source>
</evidence>
<feature type="active site" description="Proton acceptor; for dehydratase activity" evidence="9">
    <location>
        <position position="947"/>
    </location>
</feature>
<dbReference type="Pfam" id="PF00698">
    <property type="entry name" value="Acyl_transf_1"/>
    <property type="match status" value="1"/>
</dbReference>
<dbReference type="Gene3D" id="3.40.47.10">
    <property type="match status" value="1"/>
</dbReference>
<dbReference type="Gene3D" id="3.90.180.10">
    <property type="entry name" value="Medium-chain alcohol dehydrogenases, catalytic domain"/>
    <property type="match status" value="1"/>
</dbReference>
<dbReference type="GO" id="GO:0005737">
    <property type="term" value="C:cytoplasm"/>
    <property type="evidence" value="ECO:0007669"/>
    <property type="project" value="TreeGrafter"/>
</dbReference>
<feature type="domain" description="Ketosynthase family 3 (KS3)" evidence="12">
    <location>
        <begin position="6"/>
        <end position="425"/>
    </location>
</feature>
<feature type="region of interest" description="N-terminal hotdog fold" evidence="9">
    <location>
        <begin position="910"/>
        <end position="1038"/>
    </location>
</feature>
<dbReference type="InterPro" id="IPR050091">
    <property type="entry name" value="PKS_NRPS_Biosynth_Enz"/>
</dbReference>
<evidence type="ECO:0000256" key="8">
    <source>
        <dbReference type="ARBA" id="ARBA00023315"/>
    </source>
</evidence>
<dbReference type="SUPFAM" id="SSF47336">
    <property type="entry name" value="ACP-like"/>
    <property type="match status" value="1"/>
</dbReference>
<dbReference type="Pfam" id="PF00550">
    <property type="entry name" value="PP-binding"/>
    <property type="match status" value="1"/>
</dbReference>
<dbReference type="CDD" id="cd00833">
    <property type="entry name" value="PKS"/>
    <property type="match status" value="1"/>
</dbReference>
<evidence type="ECO:0000256" key="5">
    <source>
        <dbReference type="ARBA" id="ARBA00022857"/>
    </source>
</evidence>
<evidence type="ECO:0000313" key="14">
    <source>
        <dbReference type="EMBL" id="RKN47020.1"/>
    </source>
</evidence>
<evidence type="ECO:0000256" key="9">
    <source>
        <dbReference type="PROSITE-ProRule" id="PRU01363"/>
    </source>
</evidence>
<dbReference type="InterPro" id="IPR013968">
    <property type="entry name" value="PKS_KR"/>
</dbReference>
<evidence type="ECO:0000256" key="3">
    <source>
        <dbReference type="ARBA" id="ARBA00022553"/>
    </source>
</evidence>
<keyword evidence="8" id="KW-0012">Acyltransferase</keyword>
<dbReference type="SMART" id="SM00825">
    <property type="entry name" value="PKS_KS"/>
    <property type="match status" value="1"/>
</dbReference>
<dbReference type="SMART" id="SM00823">
    <property type="entry name" value="PKS_PP"/>
    <property type="match status" value="1"/>
</dbReference>
<dbReference type="InterPro" id="IPR020807">
    <property type="entry name" value="PKS_DH"/>
</dbReference>
<dbReference type="InterPro" id="IPR016036">
    <property type="entry name" value="Malonyl_transacylase_ACP-bd"/>
</dbReference>
<dbReference type="GO" id="GO:0004315">
    <property type="term" value="F:3-oxoacyl-[acyl-carrier-protein] synthase activity"/>
    <property type="evidence" value="ECO:0007669"/>
    <property type="project" value="InterPro"/>
</dbReference>
<dbReference type="SMART" id="SM00822">
    <property type="entry name" value="PKS_KR"/>
    <property type="match status" value="1"/>
</dbReference>
<dbReference type="PROSITE" id="PS52019">
    <property type="entry name" value="PKS_MFAS_DH"/>
    <property type="match status" value="1"/>
</dbReference>
<dbReference type="InterPro" id="IPR013149">
    <property type="entry name" value="ADH-like_C"/>
</dbReference>
<dbReference type="InterPro" id="IPR020806">
    <property type="entry name" value="PKS_PP-bd"/>
</dbReference>
<feature type="region of interest" description="C-terminal hotdog fold" evidence="9">
    <location>
        <begin position="1054"/>
        <end position="1196"/>
    </location>
</feature>
<dbReference type="FunFam" id="3.40.366.10:FF:000002">
    <property type="entry name" value="Probable polyketide synthase 2"/>
    <property type="match status" value="1"/>
</dbReference>
<dbReference type="Pfam" id="PF21089">
    <property type="entry name" value="PKS_DH_N"/>
    <property type="match status" value="1"/>
</dbReference>
<dbReference type="InterPro" id="IPR020841">
    <property type="entry name" value="PKS_Beta-ketoAc_synthase_dom"/>
</dbReference>
<keyword evidence="3" id="KW-0597">Phosphoprotein</keyword>
<dbReference type="InterPro" id="IPR016035">
    <property type="entry name" value="Acyl_Trfase/lysoPLipase"/>
</dbReference>
<dbReference type="Pfam" id="PF16197">
    <property type="entry name" value="KAsynt_C_assoc"/>
    <property type="match status" value="1"/>
</dbReference>
<dbReference type="InterPro" id="IPR049551">
    <property type="entry name" value="PKS_DH_C"/>
</dbReference>
<dbReference type="InterPro" id="IPR016039">
    <property type="entry name" value="Thiolase-like"/>
</dbReference>
<dbReference type="InterPro" id="IPR011032">
    <property type="entry name" value="GroES-like_sf"/>
</dbReference>
<dbReference type="GO" id="GO:0017000">
    <property type="term" value="P:antibiotic biosynthetic process"/>
    <property type="evidence" value="ECO:0007669"/>
    <property type="project" value="UniProtKB-KW"/>
</dbReference>
<dbReference type="Pfam" id="PF08240">
    <property type="entry name" value="ADH_N"/>
    <property type="match status" value="1"/>
</dbReference>
<evidence type="ECO:0000256" key="2">
    <source>
        <dbReference type="ARBA" id="ARBA00022450"/>
    </source>
</evidence>
<dbReference type="Proteomes" id="UP000272474">
    <property type="component" value="Unassembled WGS sequence"/>
</dbReference>
<dbReference type="GO" id="GO:0031177">
    <property type="term" value="F:phosphopantetheine binding"/>
    <property type="evidence" value="ECO:0007669"/>
    <property type="project" value="InterPro"/>
</dbReference>
<dbReference type="InterPro" id="IPR036291">
    <property type="entry name" value="NAD(P)-bd_dom_sf"/>
</dbReference>
<dbReference type="SUPFAM" id="SSF51735">
    <property type="entry name" value="NAD(P)-binding Rossmann-fold domains"/>
    <property type="match status" value="3"/>
</dbReference>
<evidence type="ECO:0000256" key="4">
    <source>
        <dbReference type="ARBA" id="ARBA00022679"/>
    </source>
</evidence>
<dbReference type="InterPro" id="IPR009081">
    <property type="entry name" value="PP-bd_ACP"/>
</dbReference>
<keyword evidence="15" id="KW-1185">Reference proteome</keyword>
<dbReference type="InterPro" id="IPR018201">
    <property type="entry name" value="Ketoacyl_synth_AS"/>
</dbReference>
<dbReference type="GO" id="GO:0071770">
    <property type="term" value="P:DIM/DIP cell wall layer assembly"/>
    <property type="evidence" value="ECO:0007669"/>
    <property type="project" value="TreeGrafter"/>
</dbReference>
<reference evidence="14 15" key="1">
    <citation type="journal article" date="2014" name="Int. J. Syst. Evol. Microbiol.">
        <title>Streptomyces hoynatensis sp. nov., isolated from deep marine sediment.</title>
        <authorList>
            <person name="Veyisoglu A."/>
            <person name="Sahin N."/>
        </authorList>
    </citation>
    <scope>NUCLEOTIDE SEQUENCE [LARGE SCALE GENOMIC DNA]</scope>
    <source>
        <strain evidence="14 15">KCTC 29097</strain>
    </source>
</reference>
<evidence type="ECO:0000313" key="15">
    <source>
        <dbReference type="Proteomes" id="UP000272474"/>
    </source>
</evidence>
<dbReference type="EMBL" id="RBAL01000001">
    <property type="protein sequence ID" value="RKN47020.1"/>
    <property type="molecule type" value="Genomic_DNA"/>
</dbReference>
<dbReference type="SUPFAM" id="SSF55048">
    <property type="entry name" value="Probable ACP-binding domain of malonyl-CoA ACP transacylase"/>
    <property type="match status" value="1"/>
</dbReference>
<evidence type="ECO:0000256" key="1">
    <source>
        <dbReference type="ARBA" id="ARBA00004792"/>
    </source>
</evidence>
<dbReference type="FunFam" id="3.40.50.720:FF:000209">
    <property type="entry name" value="Polyketide synthase Pks12"/>
    <property type="match status" value="1"/>
</dbReference>
<dbReference type="InterPro" id="IPR049900">
    <property type="entry name" value="PKS_mFAS_DH"/>
</dbReference>
<dbReference type="SUPFAM" id="SSF50129">
    <property type="entry name" value="GroES-like"/>
    <property type="match status" value="1"/>
</dbReference>
<dbReference type="InterPro" id="IPR036736">
    <property type="entry name" value="ACP-like_sf"/>
</dbReference>
<accession>A0A3A9ZFA0</accession>
<dbReference type="GO" id="GO:0008270">
    <property type="term" value="F:zinc ion binding"/>
    <property type="evidence" value="ECO:0007669"/>
    <property type="project" value="InterPro"/>
</dbReference>
<feature type="compositionally biased region" description="Low complexity" evidence="10">
    <location>
        <begin position="460"/>
        <end position="469"/>
    </location>
</feature>
<dbReference type="InterPro" id="IPR013154">
    <property type="entry name" value="ADH-like_N"/>
</dbReference>
<comment type="caution">
    <text evidence="14">The sequence shown here is derived from an EMBL/GenBank/DDBJ whole genome shotgun (WGS) entry which is preliminary data.</text>
</comment>
<dbReference type="Pfam" id="PF14765">
    <property type="entry name" value="PS-DH"/>
    <property type="match status" value="1"/>
</dbReference>
<feature type="compositionally biased region" description="Gly residues" evidence="10">
    <location>
        <begin position="445"/>
        <end position="459"/>
    </location>
</feature>
<dbReference type="PROSITE" id="PS52004">
    <property type="entry name" value="KS3_2"/>
    <property type="match status" value="1"/>
</dbReference>
<keyword evidence="7" id="KW-0511">Multifunctional enzyme</keyword>
<comment type="pathway">
    <text evidence="1">Antibiotic biosynthesis.</text>
</comment>
<dbReference type="GO" id="GO:0004312">
    <property type="term" value="F:fatty acid synthase activity"/>
    <property type="evidence" value="ECO:0007669"/>
    <property type="project" value="TreeGrafter"/>
</dbReference>
<name>A0A3A9ZFA0_9ACTN</name>
<feature type="domain" description="Carrier" evidence="11">
    <location>
        <begin position="2036"/>
        <end position="2110"/>
    </location>
</feature>
<dbReference type="PROSITE" id="PS50075">
    <property type="entry name" value="CARRIER"/>
    <property type="match status" value="1"/>
</dbReference>
<dbReference type="PANTHER" id="PTHR43775">
    <property type="entry name" value="FATTY ACID SYNTHASE"/>
    <property type="match status" value="1"/>
</dbReference>
<dbReference type="SMART" id="SM00827">
    <property type="entry name" value="PKS_AT"/>
    <property type="match status" value="1"/>
</dbReference>
<sequence>MSPDPAQQLAVVGMAGRFPGAADTERFWQLLVDRGDPIRPVPKDRWDATAFLDPELPIQAVGGFLDDVREFDATFFGISPREAADVDPQHRLMLETCWTALEDAGVPAATLAGTRTGVWVGAAWHDYETLRKERGARATQHSTFGNALDMTAARVSYFLKLKGPSMTVETGCSSSLVALHQAARALIGGEVDAALVGGVNLILAPDLSIGLQHFGGLSATGTCRPFSAAADGFVRSEGVAAVFVKTLERALRDGDRIHGVIARTAVNNDGGGESLVTPSPEGQEDLLRLVYDQSGIPLDELAYVEAHGTGTGRGDPIEAGAIGRALGQRRGKDSGPLLIGSVKSNIGHLEPAAGMAGLFKVLLSLRHRVIPPSLHAEELNPAIPFEELNVRVVREPVELPGEGRLVMGVNSFGWGGTNGHAVVTSPPPATATAAPGAGSVTGTRTGTGIGSGTGTGSGTGAEAAAGAGAPPVPVPFSAQNQEALRQRARDLGALFAAGGVSLPHAAGTLAWQRDHFAARAALVAAGPAEAAERLARFLDDPEDEQAEVVTGTPAEVGRIAFVFPGQGSQWLEMGRELLAGEPRFAATIRRCAKALAPLVDWDLEAVLAGEAGEAWLSQVEVLQPVLWAVCVGLAEVWRSAGVEPDVVIGHSQGEVSAATVAGILSYEDAALTVVERSRLGGRTLGRGRMLAVDLDLQAATAALAGFEESVSVAVNNGPRSCVFSGDADAVLVLKELLEADGVYCRLLDAAYASHSPQMEELRPEVLSALAGIRPREGSVPLMSTVRTEVVPGTALGPAYWMDNLRQPVLFADAVSRLLDEGVTHLIEISAHPILSTAMEELAARGAEPARVLHTLRRGHGGLRDLALAFARAYTGGLAPFGHLPRHAHAPLPPYPWQRRPYWIDPGRRRHARQGELAFALGPSLAERGAWEGRLDLGRDDALWLGDHRVGEAVVLPGAAMLTIALDTARARTGSLPATLADVEFTSDVTLGEAALPLAVRWREDVQDGGAFSLSSLPEGAADWAVHATVRVPWSSPRAKAPDGFPAFPGPLLDGKPQDAGEFYAARAATGIAYGPLLQGVVALHRDEAGALGHVLLPQRCHAQARPHGLHPVLLDSALQVSLALAPPGVTVVPRAVRRLHLLRDPGEPVTEVWSYATPCGAGAQDRYDVFLFDAERRPLAAVEGLLLQAIDGPDATAEAVERHSYRLLFHEQPRGAEAAAPGPLLICGTADGGHRPKALAEAVLRGGGTATVLELDAADPAERLRSAPEGAQVVFLAPPPGEAADPAEGLLSLARLVRGCLSLPVPPRLCVVTAGAQAVAAEDVPDPAGAAYWGFGRVLRHEHPELRSLLLDLPAADADWPAACAAELLAADEAEEQLALRGGRRYAGRLARGEAGPERPAPPWRRPERAYRLVPHRPGLWEGLEFRPLRRREPAAGEIEIEVTASALNFLDLMKALGTFPDPGHAHLLGIECAGRVVRVGAGVTEHAVGDRVVGLALPSIASHVTLRAGHARPVPAGMSDTEAVSLPVALVTAWYALQATARLAAGETVLIHSAAGGLGLAAVQVARRLGAEIIATAGTEEKRRHLRGLGIAHVFDSRDLSWAERVREATGGRGVDVILNSLAGAAIPVGLDALADGGRFVEVGKKDIYGDRAIGLTAFRKGIALASVDVAALMDRRPDHFAEVFAEVWDLVAAGEFTPLPTSCHPVAQAAEAMREMSRGAHIGKFVLLAAPEGDPARQAPPVAPEPLPGGRLREDATYLVTGGLTGLGLSVAEHFAAAGAGALALLGRSAPGEDTARRLAALRAKGVTVETFRADVSDPAALAAALGRLRETMPPLRGVVHSAGVLDDAMIANLGPGALRRVLAPKLHGALHLDAATAGDPLDFFVLFSSAAGLVGTAGQAAYAAGNAAMDALALARRRRGLPALSVQWGPFTDVGLAAVDANRGARLAERGMGALTTAEAWPALDRYLGGEAGEVVSYMRLDVRQWMESYPETAALPSWSELREAAAQGPSRAAGAGQALNRLRSAAAAERPALLQEQVRELAGRVLRLDAAMIEPERPFKEVGLDSLLSLEFRNRLESAFGLKLSPTLLWTYGNVRALAGVLLDRLFEEPSAAQGKD</sequence>
<dbReference type="PANTHER" id="PTHR43775:SF37">
    <property type="entry name" value="SI:DKEY-61P9.11"/>
    <property type="match status" value="1"/>
</dbReference>
<organism evidence="14 15">
    <name type="scientific">Streptomyces hoynatensis</name>
    <dbReference type="NCBI Taxonomy" id="1141874"/>
    <lineage>
        <taxon>Bacteria</taxon>
        <taxon>Bacillati</taxon>
        <taxon>Actinomycetota</taxon>
        <taxon>Actinomycetes</taxon>
        <taxon>Kitasatosporales</taxon>
        <taxon>Streptomycetaceae</taxon>
        <taxon>Streptomyces</taxon>
    </lineage>
</organism>
<protein>
    <submittedName>
        <fullName evidence="14">SDR family NAD(P)-dependent oxidoreductase</fullName>
    </submittedName>
</protein>
<feature type="active site" description="Proton donor; for dehydratase activity" evidence="9">
    <location>
        <position position="1115"/>
    </location>
</feature>
<dbReference type="InterPro" id="IPR032821">
    <property type="entry name" value="PKS_assoc"/>
</dbReference>
<proteinExistence type="predicted"/>